<evidence type="ECO:0000256" key="7">
    <source>
        <dbReference type="SAM" id="Phobius"/>
    </source>
</evidence>
<dbReference type="Proteomes" id="UP000800039">
    <property type="component" value="Unassembled WGS sequence"/>
</dbReference>
<dbReference type="GeneID" id="63849022"/>
<feature type="transmembrane region" description="Helical" evidence="7">
    <location>
        <begin position="547"/>
        <end position="566"/>
    </location>
</feature>
<feature type="transmembrane region" description="Helical" evidence="7">
    <location>
        <begin position="141"/>
        <end position="160"/>
    </location>
</feature>
<evidence type="ECO:0000256" key="3">
    <source>
        <dbReference type="ARBA" id="ARBA00022448"/>
    </source>
</evidence>
<name>A0A9P4GMZ5_9PLEO</name>
<keyword evidence="3" id="KW-0813">Transport</keyword>
<dbReference type="SUPFAM" id="SSF103473">
    <property type="entry name" value="MFS general substrate transporter"/>
    <property type="match status" value="1"/>
</dbReference>
<evidence type="ECO:0000256" key="2">
    <source>
        <dbReference type="ARBA" id="ARBA00010992"/>
    </source>
</evidence>
<evidence type="ECO:0000256" key="5">
    <source>
        <dbReference type="ARBA" id="ARBA00022989"/>
    </source>
</evidence>
<dbReference type="RefSeq" id="XP_040791981.1">
    <property type="nucleotide sequence ID" value="XM_040931770.1"/>
</dbReference>
<evidence type="ECO:0000259" key="8">
    <source>
        <dbReference type="PROSITE" id="PS50850"/>
    </source>
</evidence>
<dbReference type="PRINTS" id="PR00171">
    <property type="entry name" value="SUGRTRNSPORT"/>
</dbReference>
<dbReference type="EMBL" id="ML976615">
    <property type="protein sequence ID" value="KAF1849418.1"/>
    <property type="molecule type" value="Genomic_DNA"/>
</dbReference>
<feature type="transmembrane region" description="Helical" evidence="7">
    <location>
        <begin position="82"/>
        <end position="103"/>
    </location>
</feature>
<keyword evidence="10" id="KW-1185">Reference proteome</keyword>
<proteinExistence type="inferred from homology"/>
<dbReference type="GO" id="GO:0015798">
    <property type="term" value="P:myo-inositol transport"/>
    <property type="evidence" value="ECO:0007669"/>
    <property type="project" value="UniProtKB-ARBA"/>
</dbReference>
<keyword evidence="6 7" id="KW-0472">Membrane</keyword>
<organism evidence="9 10">
    <name type="scientific">Cucurbitaria berberidis CBS 394.84</name>
    <dbReference type="NCBI Taxonomy" id="1168544"/>
    <lineage>
        <taxon>Eukaryota</taxon>
        <taxon>Fungi</taxon>
        <taxon>Dikarya</taxon>
        <taxon>Ascomycota</taxon>
        <taxon>Pezizomycotina</taxon>
        <taxon>Dothideomycetes</taxon>
        <taxon>Pleosporomycetidae</taxon>
        <taxon>Pleosporales</taxon>
        <taxon>Pleosporineae</taxon>
        <taxon>Cucurbitariaceae</taxon>
        <taxon>Cucurbitaria</taxon>
    </lineage>
</organism>
<dbReference type="InterPro" id="IPR050814">
    <property type="entry name" value="Myo-inositol_Transporter"/>
</dbReference>
<reference evidence="9" key="1">
    <citation type="submission" date="2020-01" db="EMBL/GenBank/DDBJ databases">
        <authorList>
            <consortium name="DOE Joint Genome Institute"/>
            <person name="Haridas S."/>
            <person name="Albert R."/>
            <person name="Binder M."/>
            <person name="Bloem J."/>
            <person name="Labutti K."/>
            <person name="Salamov A."/>
            <person name="Andreopoulos B."/>
            <person name="Baker S.E."/>
            <person name="Barry K."/>
            <person name="Bills G."/>
            <person name="Bluhm B.H."/>
            <person name="Cannon C."/>
            <person name="Castanera R."/>
            <person name="Culley D.E."/>
            <person name="Daum C."/>
            <person name="Ezra D."/>
            <person name="Gonzalez J.B."/>
            <person name="Henrissat B."/>
            <person name="Kuo A."/>
            <person name="Liang C."/>
            <person name="Lipzen A."/>
            <person name="Lutzoni F."/>
            <person name="Magnuson J."/>
            <person name="Mondo S."/>
            <person name="Nolan M."/>
            <person name="Ohm R."/>
            <person name="Pangilinan J."/>
            <person name="Park H.-J."/>
            <person name="Ramirez L."/>
            <person name="Alfaro M."/>
            <person name="Sun H."/>
            <person name="Tritt A."/>
            <person name="Yoshinaga Y."/>
            <person name="Zwiers L.-H."/>
            <person name="Turgeon B.G."/>
            <person name="Goodwin S.B."/>
            <person name="Spatafora J.W."/>
            <person name="Crous P.W."/>
            <person name="Grigoriev I.V."/>
        </authorList>
    </citation>
    <scope>NUCLEOTIDE SEQUENCE</scope>
    <source>
        <strain evidence="9">CBS 394.84</strain>
    </source>
</reference>
<feature type="transmembrane region" description="Helical" evidence="7">
    <location>
        <begin position="368"/>
        <end position="392"/>
    </location>
</feature>
<dbReference type="GO" id="GO:0022857">
    <property type="term" value="F:transmembrane transporter activity"/>
    <property type="evidence" value="ECO:0007669"/>
    <property type="project" value="InterPro"/>
</dbReference>
<dbReference type="InterPro" id="IPR005828">
    <property type="entry name" value="MFS_sugar_transport-like"/>
</dbReference>
<dbReference type="PROSITE" id="PS50850">
    <property type="entry name" value="MFS"/>
    <property type="match status" value="1"/>
</dbReference>
<dbReference type="AlphaFoldDB" id="A0A9P4GMZ5"/>
<feature type="transmembrane region" description="Helical" evidence="7">
    <location>
        <begin position="473"/>
        <end position="494"/>
    </location>
</feature>
<gene>
    <name evidence="9" type="ORF">K460DRAFT_354268</name>
</gene>
<keyword evidence="5 7" id="KW-1133">Transmembrane helix</keyword>
<dbReference type="InterPro" id="IPR003663">
    <property type="entry name" value="Sugar/inositol_transpt"/>
</dbReference>
<evidence type="ECO:0000256" key="1">
    <source>
        <dbReference type="ARBA" id="ARBA00004141"/>
    </source>
</evidence>
<dbReference type="OrthoDB" id="6339427at2759"/>
<evidence type="ECO:0000313" key="9">
    <source>
        <dbReference type="EMBL" id="KAF1849418.1"/>
    </source>
</evidence>
<feature type="transmembrane region" description="Helical" evidence="7">
    <location>
        <begin position="49"/>
        <end position="70"/>
    </location>
</feature>
<evidence type="ECO:0000313" key="10">
    <source>
        <dbReference type="Proteomes" id="UP000800039"/>
    </source>
</evidence>
<dbReference type="Pfam" id="PF00083">
    <property type="entry name" value="Sugar_tr"/>
    <property type="match status" value="2"/>
</dbReference>
<protein>
    <submittedName>
        <fullName evidence="9">MFS general substrate transporter</fullName>
    </submittedName>
</protein>
<dbReference type="InterPro" id="IPR036259">
    <property type="entry name" value="MFS_trans_sf"/>
</dbReference>
<dbReference type="PANTHER" id="PTHR48020">
    <property type="entry name" value="PROTON MYO-INOSITOL COTRANSPORTER"/>
    <property type="match status" value="1"/>
</dbReference>
<comment type="similarity">
    <text evidence="2">Belongs to the major facilitator superfamily. Sugar transporter (TC 2.A.1.1) family.</text>
</comment>
<accession>A0A9P4GMZ5</accession>
<feature type="transmembrane region" description="Helical" evidence="7">
    <location>
        <begin position="412"/>
        <end position="433"/>
    </location>
</feature>
<feature type="transmembrane region" description="Helical" evidence="7">
    <location>
        <begin position="515"/>
        <end position="535"/>
    </location>
</feature>
<comment type="subcellular location">
    <subcellularLocation>
        <location evidence="1">Membrane</location>
        <topology evidence="1">Multi-pass membrane protein</topology>
    </subcellularLocation>
</comment>
<sequence length="660" mass="73238">MTQGWDQAAMAGAAIEAMNDLGKPFVSTAAYDLTPTSDDNNLPLGANTWWLGFAVGAPFLCGAFLGLFFTDRLPELWRFGRRGAIIVAGTCSFISVIGCAASHNFWEFLAFRIILGAGMAGKAAIVPIWLSETSPRNVRGVLLVCWQLFVACGIAAGSVANLSLYRLNPSESWRYMFISAFIPALLLFSMVLFAPESPRWLLKRSGFKKSEKLSDFEFEKRRKGLVRAALKSLSQLHGKPTNMLAAGELYLLYMRLLQEQDFLKKENDDQSHSKFNEHASREATNEFTSKVAVTGHASGVAVNMHSTEARVNGDTPAAVVNENRSTIIDNQGQQSIKAPHNTPIEYVSWGQRWRLMISTRRMTRANGAAAAVMIAQQLCGINLLAFLAGTFFRNSFFSNSQNPTLQDNTKHLWLSFAFGVVNFLFTIPALFYIDRSEGRRTLLNWSFPCMFATLLISGLILRKSTNDSATGRVGTGAGIAYIVLLMLFTAAYSIGEGPAAFVISAEVFPLTNRELGMSLAVFWNFLGAGVLALCAPAMTRNLGQDNTLFFFSGMNILAWFLCYWLVPNTGSEDLEDIFEQLEAPTHFVFVYTCAILLRKAFRGLEWCHGAGCRSWKNCGFIQLETAEDEYKEHVGQDADWKAMIKSFWGKAFRKGARRHT</sequence>
<dbReference type="GO" id="GO:0016020">
    <property type="term" value="C:membrane"/>
    <property type="evidence" value="ECO:0007669"/>
    <property type="project" value="UniProtKB-SubCell"/>
</dbReference>
<dbReference type="Gene3D" id="1.20.1250.20">
    <property type="entry name" value="MFS general substrate transporter like domains"/>
    <property type="match status" value="2"/>
</dbReference>
<feature type="domain" description="Major facilitator superfamily (MFS) profile" evidence="8">
    <location>
        <begin position="1"/>
        <end position="570"/>
    </location>
</feature>
<feature type="transmembrane region" description="Helical" evidence="7">
    <location>
        <begin position="442"/>
        <end position="461"/>
    </location>
</feature>
<comment type="caution">
    <text evidence="9">The sequence shown here is derived from an EMBL/GenBank/DDBJ whole genome shotgun (WGS) entry which is preliminary data.</text>
</comment>
<feature type="transmembrane region" description="Helical" evidence="7">
    <location>
        <begin position="109"/>
        <end position="129"/>
    </location>
</feature>
<evidence type="ECO:0000256" key="4">
    <source>
        <dbReference type="ARBA" id="ARBA00022692"/>
    </source>
</evidence>
<dbReference type="InterPro" id="IPR020846">
    <property type="entry name" value="MFS_dom"/>
</dbReference>
<dbReference type="GO" id="GO:0015791">
    <property type="term" value="P:polyol transmembrane transport"/>
    <property type="evidence" value="ECO:0007669"/>
    <property type="project" value="UniProtKB-ARBA"/>
</dbReference>
<evidence type="ECO:0000256" key="6">
    <source>
        <dbReference type="ARBA" id="ARBA00023136"/>
    </source>
</evidence>
<keyword evidence="4 7" id="KW-0812">Transmembrane</keyword>
<feature type="transmembrane region" description="Helical" evidence="7">
    <location>
        <begin position="172"/>
        <end position="194"/>
    </location>
</feature>
<dbReference type="PANTHER" id="PTHR48020:SF40">
    <property type="entry name" value="MAJOR FACILITATOR SUPERFAMILY (MFS) PROFILE DOMAIN-CONTAINING PROTEIN"/>
    <property type="match status" value="1"/>
</dbReference>